<evidence type="ECO:0000313" key="1">
    <source>
        <dbReference type="EMBL" id="QDT28669.1"/>
    </source>
</evidence>
<dbReference type="Proteomes" id="UP000315647">
    <property type="component" value="Chromosome"/>
</dbReference>
<name>A0A517QAL1_9PLAN</name>
<reference evidence="1 2" key="1">
    <citation type="submission" date="2019-03" db="EMBL/GenBank/DDBJ databases">
        <title>Deep-cultivation of Planctomycetes and their phenomic and genomic characterization uncovers novel biology.</title>
        <authorList>
            <person name="Wiegand S."/>
            <person name="Jogler M."/>
            <person name="Boedeker C."/>
            <person name="Pinto D."/>
            <person name="Vollmers J."/>
            <person name="Rivas-Marin E."/>
            <person name="Kohn T."/>
            <person name="Peeters S.H."/>
            <person name="Heuer A."/>
            <person name="Rast P."/>
            <person name="Oberbeckmann S."/>
            <person name="Bunk B."/>
            <person name="Jeske O."/>
            <person name="Meyerdierks A."/>
            <person name="Storesund J.E."/>
            <person name="Kallscheuer N."/>
            <person name="Luecker S."/>
            <person name="Lage O.M."/>
            <person name="Pohl T."/>
            <person name="Merkel B.J."/>
            <person name="Hornburger P."/>
            <person name="Mueller R.-W."/>
            <person name="Bruemmer F."/>
            <person name="Labrenz M."/>
            <person name="Spormann A.M."/>
            <person name="Op den Camp H."/>
            <person name="Overmann J."/>
            <person name="Amann R."/>
            <person name="Jetten M.S.M."/>
            <person name="Mascher T."/>
            <person name="Medema M.H."/>
            <person name="Devos D.P."/>
            <person name="Kaster A.-K."/>
            <person name="Ovreas L."/>
            <person name="Rohde M."/>
            <person name="Galperin M.Y."/>
            <person name="Jogler C."/>
        </authorList>
    </citation>
    <scope>NUCLEOTIDE SEQUENCE [LARGE SCALE GENOMIC DNA]</scope>
    <source>
        <strain evidence="1 2">Enr10</strain>
    </source>
</reference>
<proteinExistence type="predicted"/>
<gene>
    <name evidence="1" type="ORF">Enr10x_40130</name>
</gene>
<sequence length="47" mass="5405">MERITVSQITVSYPVRLTRNRFDININSLRANLRNAVFSLAIRSPSN</sequence>
<evidence type="ECO:0000313" key="2">
    <source>
        <dbReference type="Proteomes" id="UP000315647"/>
    </source>
</evidence>
<keyword evidence="2" id="KW-1185">Reference proteome</keyword>
<organism evidence="1 2">
    <name type="scientific">Gimesia panareensis</name>
    <dbReference type="NCBI Taxonomy" id="2527978"/>
    <lineage>
        <taxon>Bacteria</taxon>
        <taxon>Pseudomonadati</taxon>
        <taxon>Planctomycetota</taxon>
        <taxon>Planctomycetia</taxon>
        <taxon>Planctomycetales</taxon>
        <taxon>Planctomycetaceae</taxon>
        <taxon>Gimesia</taxon>
    </lineage>
</organism>
<dbReference type="AlphaFoldDB" id="A0A517QAL1"/>
<accession>A0A517QAL1</accession>
<protein>
    <submittedName>
        <fullName evidence="1">Uncharacterized protein</fullName>
    </submittedName>
</protein>
<dbReference type="EMBL" id="CP037421">
    <property type="protein sequence ID" value="QDT28669.1"/>
    <property type="molecule type" value="Genomic_DNA"/>
</dbReference>